<dbReference type="EMBL" id="CP036262">
    <property type="protein sequence ID" value="QDS94684.1"/>
    <property type="molecule type" value="Genomic_DNA"/>
</dbReference>
<dbReference type="InterPro" id="IPR036412">
    <property type="entry name" value="HAD-like_sf"/>
</dbReference>
<keyword evidence="3" id="KW-1185">Reference proteome</keyword>
<evidence type="ECO:0000313" key="3">
    <source>
        <dbReference type="Proteomes" id="UP000320672"/>
    </source>
</evidence>
<dbReference type="KEGG" id="rml:FF011L_34640"/>
<reference evidence="2 3" key="1">
    <citation type="submission" date="2019-02" db="EMBL/GenBank/DDBJ databases">
        <title>Deep-cultivation of Planctomycetes and their phenomic and genomic characterization uncovers novel biology.</title>
        <authorList>
            <person name="Wiegand S."/>
            <person name="Jogler M."/>
            <person name="Boedeker C."/>
            <person name="Pinto D."/>
            <person name="Vollmers J."/>
            <person name="Rivas-Marin E."/>
            <person name="Kohn T."/>
            <person name="Peeters S.H."/>
            <person name="Heuer A."/>
            <person name="Rast P."/>
            <person name="Oberbeckmann S."/>
            <person name="Bunk B."/>
            <person name="Jeske O."/>
            <person name="Meyerdierks A."/>
            <person name="Storesund J.E."/>
            <person name="Kallscheuer N."/>
            <person name="Luecker S."/>
            <person name="Lage O.M."/>
            <person name="Pohl T."/>
            <person name="Merkel B.J."/>
            <person name="Hornburger P."/>
            <person name="Mueller R.-W."/>
            <person name="Bruemmer F."/>
            <person name="Labrenz M."/>
            <person name="Spormann A.M."/>
            <person name="Op den Camp H."/>
            <person name="Overmann J."/>
            <person name="Amann R."/>
            <person name="Jetten M.S.M."/>
            <person name="Mascher T."/>
            <person name="Medema M.H."/>
            <person name="Devos D.P."/>
            <person name="Kaster A.-K."/>
            <person name="Ovreas L."/>
            <person name="Rohde M."/>
            <person name="Galperin M.Y."/>
            <person name="Jogler C."/>
        </authorList>
    </citation>
    <scope>NUCLEOTIDE SEQUENCE [LARGE SCALE GENOMIC DNA]</scope>
    <source>
        <strain evidence="2 3">FF011L</strain>
    </source>
</reference>
<evidence type="ECO:0000256" key="1">
    <source>
        <dbReference type="SAM" id="SignalP"/>
    </source>
</evidence>
<protein>
    <submittedName>
        <fullName evidence="2">Haloacid dehalogenase-like hydrolase</fullName>
    </submittedName>
</protein>
<dbReference type="GO" id="GO:0016787">
    <property type="term" value="F:hydrolase activity"/>
    <property type="evidence" value="ECO:0007669"/>
    <property type="project" value="UniProtKB-KW"/>
</dbReference>
<accession>A0A517MIL1</accession>
<dbReference type="AlphaFoldDB" id="A0A517MIL1"/>
<feature type="signal peptide" evidence="1">
    <location>
        <begin position="1"/>
        <end position="21"/>
    </location>
</feature>
<dbReference type="Proteomes" id="UP000320672">
    <property type="component" value="Chromosome"/>
</dbReference>
<dbReference type="Pfam" id="PF12710">
    <property type="entry name" value="HAD"/>
    <property type="match status" value="1"/>
</dbReference>
<dbReference type="Gene3D" id="3.40.50.1000">
    <property type="entry name" value="HAD superfamily/HAD-like"/>
    <property type="match status" value="1"/>
</dbReference>
<organism evidence="2 3">
    <name type="scientific">Roseimaritima multifibrata</name>
    <dbReference type="NCBI Taxonomy" id="1930274"/>
    <lineage>
        <taxon>Bacteria</taxon>
        <taxon>Pseudomonadati</taxon>
        <taxon>Planctomycetota</taxon>
        <taxon>Planctomycetia</taxon>
        <taxon>Pirellulales</taxon>
        <taxon>Pirellulaceae</taxon>
        <taxon>Roseimaritima</taxon>
    </lineage>
</organism>
<proteinExistence type="predicted"/>
<gene>
    <name evidence="2" type="ORF">FF011L_34640</name>
</gene>
<dbReference type="SUPFAM" id="SSF56784">
    <property type="entry name" value="HAD-like"/>
    <property type="match status" value="1"/>
</dbReference>
<sequence precursor="true">MIQQVMMGIGLTLMLAVSAMAQEQPLASSISSTRPTDPLGSWNDGPTKAAILQFVQDVTKEGGPKFVPPEQRIATFDNDGTLWCEQPVVQFEFAIHRIKAMAGDHPEWKELEPYKSVLAGDVQRLVDDLTNGGHEFLKVIETSHAGMSVEEFDRHVRDFFATAKHPKLKVAYTQLAYVPMVDLLAYLRANGFKTYICSGGGIDFMRAISEETYGIVPENVIGTNGRNVFKQVDGQWQLLKTADHLFFNDKATKPTGIDLHIGRKPIFAGGNVRSGGDIGMLTYCHSNSLPSFQLLVNHDDAKREFAYTEKDNASLKQAKAQGWNVVNIKSDWKTIFPNEQTTR</sequence>
<dbReference type="RefSeq" id="WP_246109450.1">
    <property type="nucleotide sequence ID" value="NZ_CP036262.1"/>
</dbReference>
<feature type="chain" id="PRO_5021697255" evidence="1">
    <location>
        <begin position="22"/>
        <end position="343"/>
    </location>
</feature>
<keyword evidence="1" id="KW-0732">Signal</keyword>
<evidence type="ECO:0000313" key="2">
    <source>
        <dbReference type="EMBL" id="QDS94684.1"/>
    </source>
</evidence>
<dbReference type="InterPro" id="IPR023214">
    <property type="entry name" value="HAD_sf"/>
</dbReference>
<keyword evidence="2" id="KW-0378">Hydrolase</keyword>
<name>A0A517MIL1_9BACT</name>
<dbReference type="CDD" id="cd01427">
    <property type="entry name" value="HAD_like"/>
    <property type="match status" value="1"/>
</dbReference>